<name>Q4SWC3_TETNG</name>
<evidence type="ECO:0000256" key="6">
    <source>
        <dbReference type="ARBA" id="ARBA00023018"/>
    </source>
</evidence>
<dbReference type="InterPro" id="IPR001828">
    <property type="entry name" value="ANF_lig-bd_rcpt"/>
</dbReference>
<evidence type="ECO:0000256" key="21">
    <source>
        <dbReference type="PIRSR" id="PIRSR601508-3"/>
    </source>
</evidence>
<keyword evidence="9 22" id="KW-0675">Receptor</keyword>
<evidence type="ECO:0000256" key="3">
    <source>
        <dbReference type="ARBA" id="ARBA00022692"/>
    </source>
</evidence>
<dbReference type="FunFam" id="3.40.190.10:FF:000024">
    <property type="entry name" value="Glutamate receptor, ionotropic, delta 1"/>
    <property type="match status" value="1"/>
</dbReference>
<dbReference type="CDD" id="cd13730">
    <property type="entry name" value="PBP2_iGluR_delta_1"/>
    <property type="match status" value="1"/>
</dbReference>
<comment type="catalytic activity">
    <reaction evidence="15">
        <text>Na(+)(in) = Na(+)(out)</text>
        <dbReference type="Rhea" id="RHEA:34963"/>
        <dbReference type="ChEBI" id="CHEBI:29101"/>
    </reaction>
</comment>
<feature type="region of interest" description="Disordered" evidence="23">
    <location>
        <begin position="1094"/>
        <end position="1166"/>
    </location>
</feature>
<evidence type="ECO:0000259" key="25">
    <source>
        <dbReference type="SMART" id="SM00918"/>
    </source>
</evidence>
<dbReference type="InterPro" id="IPR001508">
    <property type="entry name" value="Iono_Glu_rcpt_met"/>
</dbReference>
<evidence type="ECO:0000256" key="10">
    <source>
        <dbReference type="ARBA" id="ARBA00023180"/>
    </source>
</evidence>
<dbReference type="OrthoDB" id="5984008at2759"/>
<gene>
    <name evidence="26" type="ORF">GSTENG00011565001</name>
</gene>
<dbReference type="SMART" id="SM00079">
    <property type="entry name" value="PBPe"/>
    <property type="match status" value="1"/>
</dbReference>
<keyword evidence="10" id="KW-0325">Glycoprotein</keyword>
<reference evidence="26" key="1">
    <citation type="journal article" date="2004" name="Nature">
        <title>Genome duplication in the teleost fish Tetraodon nigroviridis reveals the early vertebrate proto-karyotype.</title>
        <authorList>
            <person name="Jaillon O."/>
            <person name="Aury J.-M."/>
            <person name="Brunet F."/>
            <person name="Petit J.-L."/>
            <person name="Stange-Thomann N."/>
            <person name="Mauceli E."/>
            <person name="Bouneau L."/>
            <person name="Fischer C."/>
            <person name="Ozouf-Costaz C."/>
            <person name="Bernot A."/>
            <person name="Nicaud S."/>
            <person name="Jaffe D."/>
            <person name="Fisher S."/>
            <person name="Lutfalla G."/>
            <person name="Dossat C."/>
            <person name="Segurens B."/>
            <person name="Dasilva C."/>
            <person name="Salanoubat M."/>
            <person name="Levy M."/>
            <person name="Boudet N."/>
            <person name="Castellano S."/>
            <person name="Anthouard V."/>
            <person name="Jubin C."/>
            <person name="Castelli V."/>
            <person name="Katinka M."/>
            <person name="Vacherie B."/>
            <person name="Biemont C."/>
            <person name="Skalli Z."/>
            <person name="Cattolico L."/>
            <person name="Poulain J."/>
            <person name="De Berardinis V."/>
            <person name="Cruaud C."/>
            <person name="Duprat S."/>
            <person name="Brottier P."/>
            <person name="Coutanceau J.-P."/>
            <person name="Gouzy J."/>
            <person name="Parra G."/>
            <person name="Lardier G."/>
            <person name="Chapple C."/>
            <person name="McKernan K.J."/>
            <person name="McEwan P."/>
            <person name="Bosak S."/>
            <person name="Kellis M."/>
            <person name="Volff J.-N."/>
            <person name="Guigo R."/>
            <person name="Zody M.C."/>
            <person name="Mesirov J."/>
            <person name="Lindblad-Toh K."/>
            <person name="Birren B."/>
            <person name="Nusbaum C."/>
            <person name="Kahn D."/>
            <person name="Robinson-Rechavi M."/>
            <person name="Laudet V."/>
            <person name="Schachter V."/>
            <person name="Quetier F."/>
            <person name="Saurin W."/>
            <person name="Scarpelli C."/>
            <person name="Wincker P."/>
            <person name="Lander E.S."/>
            <person name="Weissenbach J."/>
            <person name="Roest Crollius H."/>
        </authorList>
    </citation>
    <scope>NUCLEOTIDE SEQUENCE [LARGE SCALE GENOMIC DNA]</scope>
</reference>
<dbReference type="GO" id="GO:0015276">
    <property type="term" value="F:ligand-gated monoatomic ion channel activity"/>
    <property type="evidence" value="ECO:0007669"/>
    <property type="project" value="InterPro"/>
</dbReference>
<dbReference type="Gene3D" id="3.40.190.10">
    <property type="entry name" value="Periplasmic binding protein-like II"/>
    <property type="match status" value="2"/>
</dbReference>
<dbReference type="SUPFAM" id="SSF53850">
    <property type="entry name" value="Periplasmic binding protein-like II"/>
    <property type="match status" value="1"/>
</dbReference>
<keyword evidence="12 22" id="KW-1071">Ligand-gated ion channel</keyword>
<feature type="binding site" evidence="19">
    <location>
        <position position="617"/>
    </location>
    <ligand>
        <name>L-glutamate</name>
        <dbReference type="ChEBI" id="CHEBI:29985"/>
    </ligand>
</feature>
<dbReference type="GO" id="GO:0098839">
    <property type="term" value="C:postsynaptic density membrane"/>
    <property type="evidence" value="ECO:0007669"/>
    <property type="project" value="UniProtKB-ARBA"/>
</dbReference>
<feature type="transmembrane region" description="Helical" evidence="22">
    <location>
        <begin position="726"/>
        <end position="747"/>
    </location>
</feature>
<comment type="function">
    <text evidence="17">Member of the ionotropic glutamate receptor family, which plays a crucial role in synaptic organization and signal transduction in the central nervous system. Although it shares structural features with ionotropic glutamate receptors, does not bind glutamate as a primary ligand. Promotes synaptogenesis and mediates the D-Serine-dependent long term depression signals and AMPA receptor endocytosis of cerebellar parallel fiber-Purkinje cell (PF-PC) synapses through the NRX1B-CBLN1-GRID2 triad complex. In the presence of neurexins and cerebellins, forms cation-selective channels that are proposed to be gated by glycine and D-serine. However, recent research disputes this ligand-gated cation channel activity. Cation-selective ion channel activity can be triggered by GRM1 in Purkinje cells.</text>
</comment>
<dbReference type="AlphaFoldDB" id="Q4SWC3"/>
<dbReference type="InterPro" id="IPR001320">
    <property type="entry name" value="Iontro_rcpt_C"/>
</dbReference>
<feature type="transmembrane region" description="Helical" evidence="22">
    <location>
        <begin position="920"/>
        <end position="944"/>
    </location>
</feature>
<feature type="site" description="Crucial to convey clamshell closure to channel opening" evidence="20">
    <location>
        <position position="754"/>
    </location>
</feature>
<feature type="domain" description="Ionotropic glutamate receptor C-terminal" evidence="24">
    <location>
        <begin position="529"/>
        <end position="896"/>
    </location>
</feature>
<dbReference type="Pfam" id="PF01094">
    <property type="entry name" value="ANF_receptor"/>
    <property type="match status" value="1"/>
</dbReference>
<dbReference type="SUPFAM" id="SSF53822">
    <property type="entry name" value="Periplasmic binding protein-like I"/>
    <property type="match status" value="1"/>
</dbReference>
<accession>Q4SWC3</accession>
<keyword evidence="2 22" id="KW-1003">Cell membrane</keyword>
<evidence type="ECO:0000256" key="20">
    <source>
        <dbReference type="PIRSR" id="PIRSR601508-2"/>
    </source>
</evidence>
<dbReference type="PRINTS" id="PR00177">
    <property type="entry name" value="NMDARECEPTOR"/>
</dbReference>
<feature type="disulfide bond" evidence="21">
    <location>
        <begin position="845"/>
        <end position="900"/>
    </location>
</feature>
<feature type="binding site" evidence="19">
    <location>
        <position position="612"/>
    </location>
    <ligand>
        <name>L-glutamate</name>
        <dbReference type="ChEBI" id="CHEBI:29985"/>
    </ligand>
</feature>
<keyword evidence="5 22" id="KW-1133">Transmembrane helix</keyword>
<keyword evidence="4" id="KW-0732">Signal</keyword>
<dbReference type="FunFam" id="3.40.50.2300:FF:000068">
    <property type="entry name" value="Glutamate receptor, ionotropic, delta 1b"/>
    <property type="match status" value="1"/>
</dbReference>
<evidence type="ECO:0000256" key="15">
    <source>
        <dbReference type="ARBA" id="ARBA00036239"/>
    </source>
</evidence>
<keyword evidence="3 22" id="KW-0812">Transmembrane</keyword>
<comment type="caution">
    <text evidence="26">The sequence shown here is derived from an EMBL/GenBank/DDBJ whole genome shotgun (WGS) entry which is preliminary data.</text>
</comment>
<evidence type="ECO:0000256" key="19">
    <source>
        <dbReference type="PIRSR" id="PIRSR601508-1"/>
    </source>
</evidence>
<evidence type="ECO:0000256" key="9">
    <source>
        <dbReference type="ARBA" id="ARBA00023170"/>
    </source>
</evidence>
<dbReference type="EMBL" id="CAAE01013635">
    <property type="protein sequence ID" value="CAF95059.1"/>
    <property type="molecule type" value="Genomic_DNA"/>
</dbReference>
<keyword evidence="11 22" id="KW-0628">Postsynaptic cell membrane</keyword>
<evidence type="ECO:0000256" key="16">
    <source>
        <dbReference type="ARBA" id="ARBA00036634"/>
    </source>
</evidence>
<keyword evidence="7 22" id="KW-0406">Ion transport</keyword>
<sequence length="1186" mass="132224">MAAEIKKDLSRRGHDRQQTVSQWIKDVLKNQIPNPSGSFRILGSLPLRWQEEAGGLRNRMFLIDDEIIGQDNGGTTSPFLRGSSDQQPIRRRGAVEACELMNQGILALVTSTGCASASALQSLTDAMHIPHLYIQRNSDGSPRTACRLNPSPGGQRYTLAARPPVRLNDVMLTLVEELGWQKFIVFYDIEYDIRGLQSFLDQTSRQGVDVALQRVDRNISKVFTNLFTTMRTEELNRYRDTLRRAILLLSPRGAYTFIQQAVETNLASKDSHWVFVNEEISDTEILELSHSALGRMTVIRQIFPLWRDSSSRCIRQNHRISSLLCDPQEGYLQNLEVSNLYLYDSVLMLANAFYRKLEDRKWHSMASLNCIKKSTKPWNGGWSMLETIQKGNITGLTGTMDFKDGGANSHVQFEILGSSFSETFGKDVKRPKWNFPADKTGLCVRSTSSSSKLTEIEMSFAALRPMAPPPYLLQITSHRQKWPTLMSGWYRKLPGNVMEEEELATWDSVHGLNGSLKESRIENGMQGVTIKVVTLLEDPFVMVAENILGQPKRYKGFSIDVLDALAKSLGFKYEIYQVADSKYGSELPNGSWNGMIGDLINKRADLAVSAITITPERENVVDFSKRYLDYSVGILLRKPEEKVNIFSLFAPFDLAVWACIAAAIPIVGVLIFLLNRLQALRSSAQNVLHANGSLHSAIWIVYGAFVHQGGDGMVASMALKIVMGSWWLFTLIVCSSYTANLAAYLTVSRMDHAIRTFQDLARQMDVDYGTVRDSAVYDYFKNKGTNPLEQDATYAELWRTISKSSGMEHSVSSPSEGIRKAKKNPYAFLWDMAVLEYAALTDDDCTITVSGNSMSSKGYGIAMQHGSPYRDLFSQKILELQEKGDLDIMKQKWWPRAGRCDLSAHTSAHQDGRSLKLHSFAGVFCILAAGLLLACLVAGLEAWWNSNRCRQEQPKEVIEHRARRLGPRGEDTATLYFKDPTADTNPDLVELQYTQLYFRSKNLAIKGSKKKMQKLYKDSVFAEDKEVNLEQVHRRMNSLLDEDLAHKQIPGPSIEISALDIGRVQPSQASLIPGPESMRDYPSSGLAVTTYLPGEGMQPPPLPHPHHGGTLGRTLPPSQGPGSNTLPLHHPLSTTSLSGTLQCKHRAPNGGLFRQSPGKAPMPLSYQAVSAGPLPEAIDASHSTSI</sequence>
<evidence type="ECO:0000256" key="7">
    <source>
        <dbReference type="ARBA" id="ARBA00023065"/>
    </source>
</evidence>
<evidence type="ECO:0000256" key="8">
    <source>
        <dbReference type="ARBA" id="ARBA00023136"/>
    </source>
</evidence>
<dbReference type="FunFam" id="3.40.190.10:FF:000040">
    <property type="entry name" value="Glutamate receptor, ionotropic, delta 2"/>
    <property type="match status" value="1"/>
</dbReference>
<keyword evidence="8 22" id="KW-0472">Membrane</keyword>
<dbReference type="KEGG" id="tng:GSTEN00011565G001"/>
<keyword evidence="13 22" id="KW-0407">Ion channel</keyword>
<feature type="transmembrane region" description="Helical" evidence="22">
    <location>
        <begin position="654"/>
        <end position="674"/>
    </location>
</feature>
<feature type="disulfide bond" evidence="21">
    <location>
        <begin position="98"/>
        <end position="370"/>
    </location>
</feature>
<comment type="subcellular location">
    <subcellularLocation>
        <location evidence="14 22">Postsynaptic cell membrane</location>
        <topology evidence="14 22">Multi-pass membrane protein</topology>
    </subcellularLocation>
</comment>
<evidence type="ECO:0000256" key="1">
    <source>
        <dbReference type="ARBA" id="ARBA00022448"/>
    </source>
</evidence>
<comment type="function">
    <text evidence="22">Receptor for glutamate that functions as a ligand-gated ion channel in the central nervous system and plays an important role in excitatory synaptic transmission. L-glutamate acts as an excitatory neurotransmitter at many synapses in the central nervous system.</text>
</comment>
<feature type="site" description="Interaction with the cone snail toxin Con-ikot-ikot" evidence="20">
    <location>
        <position position="781"/>
    </location>
</feature>
<evidence type="ECO:0000256" key="11">
    <source>
        <dbReference type="ARBA" id="ARBA00023257"/>
    </source>
</evidence>
<dbReference type="FunFam" id="1.10.287.70:FF:000045">
    <property type="entry name" value="Glutamate receptor, ionotropic, delta 2"/>
    <property type="match status" value="1"/>
</dbReference>
<evidence type="ECO:0000256" key="12">
    <source>
        <dbReference type="ARBA" id="ARBA00023286"/>
    </source>
</evidence>
<evidence type="ECO:0000256" key="2">
    <source>
        <dbReference type="ARBA" id="ARBA00022475"/>
    </source>
</evidence>
<proteinExistence type="inferred from homology"/>
<dbReference type="GO" id="GO:0038023">
    <property type="term" value="F:signaling receptor activity"/>
    <property type="evidence" value="ECO:0007669"/>
    <property type="project" value="InterPro"/>
</dbReference>
<dbReference type="PANTHER" id="PTHR18966">
    <property type="entry name" value="IONOTROPIC GLUTAMATE RECEPTOR"/>
    <property type="match status" value="1"/>
</dbReference>
<keyword evidence="6 22" id="KW-0770">Synapse</keyword>
<dbReference type="Gene3D" id="1.10.287.70">
    <property type="match status" value="1"/>
</dbReference>
<dbReference type="Pfam" id="PF10613">
    <property type="entry name" value="Lig_chan-Glu_bd"/>
    <property type="match status" value="1"/>
</dbReference>
<evidence type="ECO:0000256" key="23">
    <source>
        <dbReference type="SAM" id="MobiDB-lite"/>
    </source>
</evidence>
<organism evidence="26">
    <name type="scientific">Tetraodon nigroviridis</name>
    <name type="common">Spotted green pufferfish</name>
    <name type="synonym">Chelonodon nigroviridis</name>
    <dbReference type="NCBI Taxonomy" id="99883"/>
    <lineage>
        <taxon>Eukaryota</taxon>
        <taxon>Metazoa</taxon>
        <taxon>Chordata</taxon>
        <taxon>Craniata</taxon>
        <taxon>Vertebrata</taxon>
        <taxon>Euteleostomi</taxon>
        <taxon>Actinopterygii</taxon>
        <taxon>Neopterygii</taxon>
        <taxon>Teleostei</taxon>
        <taxon>Neoteleostei</taxon>
        <taxon>Acanthomorphata</taxon>
        <taxon>Eupercaria</taxon>
        <taxon>Tetraodontiformes</taxon>
        <taxon>Tetradontoidea</taxon>
        <taxon>Tetraodontidae</taxon>
        <taxon>Tetraodon</taxon>
    </lineage>
</organism>
<evidence type="ECO:0000256" key="4">
    <source>
        <dbReference type="ARBA" id="ARBA00022729"/>
    </source>
</evidence>
<evidence type="ECO:0000256" key="13">
    <source>
        <dbReference type="ARBA" id="ARBA00023303"/>
    </source>
</evidence>
<feature type="domain" description="Ionotropic glutamate receptor L-glutamate and glycine-binding" evidence="25">
    <location>
        <begin position="539"/>
        <end position="601"/>
    </location>
</feature>
<dbReference type="Gene3D" id="3.40.50.2300">
    <property type="match status" value="2"/>
</dbReference>
<evidence type="ECO:0000256" key="22">
    <source>
        <dbReference type="RuleBase" id="RU367118"/>
    </source>
</evidence>
<dbReference type="SMART" id="SM00918">
    <property type="entry name" value="Lig_chan-Glu_bd"/>
    <property type="match status" value="1"/>
</dbReference>
<dbReference type="Pfam" id="PF00060">
    <property type="entry name" value="Lig_chan"/>
    <property type="match status" value="1"/>
</dbReference>
<dbReference type="InterPro" id="IPR028082">
    <property type="entry name" value="Peripla_BP_I"/>
</dbReference>
<comment type="catalytic activity">
    <reaction evidence="16">
        <text>Ca(2+)(in) = Ca(2+)(out)</text>
        <dbReference type="Rhea" id="RHEA:29671"/>
        <dbReference type="ChEBI" id="CHEBI:29108"/>
    </reaction>
</comment>
<protein>
    <recommendedName>
        <fullName evidence="22">Glutamate receptor</fullName>
    </recommendedName>
</protein>
<dbReference type="InterPro" id="IPR015683">
    <property type="entry name" value="Ionotropic_Glu_rcpt"/>
</dbReference>
<evidence type="ECO:0000259" key="24">
    <source>
        <dbReference type="SMART" id="SM00079"/>
    </source>
</evidence>
<keyword evidence="1 22" id="KW-0813">Transport</keyword>
<evidence type="ECO:0000256" key="18">
    <source>
        <dbReference type="ARBA" id="ARBA00061411"/>
    </source>
</evidence>
<evidence type="ECO:0000313" key="26">
    <source>
        <dbReference type="EMBL" id="CAF95059.1"/>
    </source>
</evidence>
<feature type="transmembrane region" description="Helical" evidence="22">
    <location>
        <begin position="686"/>
        <end position="706"/>
    </location>
</feature>
<comment type="similarity">
    <text evidence="18">Belongs to the glutamate-gated ion channel (TC 1.A.10.1) family. GRID2 subfamily.</text>
</comment>
<dbReference type="InterPro" id="IPR019594">
    <property type="entry name" value="Glu/Gly-bd"/>
</dbReference>
<feature type="binding site" evidence="19">
    <location>
        <position position="831"/>
    </location>
    <ligand>
        <name>L-glutamate</name>
        <dbReference type="ChEBI" id="CHEBI:29985"/>
    </ligand>
</feature>
<evidence type="ECO:0000256" key="14">
    <source>
        <dbReference type="ARBA" id="ARBA00034104"/>
    </source>
</evidence>
<evidence type="ECO:0000256" key="5">
    <source>
        <dbReference type="ARBA" id="ARBA00022989"/>
    </source>
</evidence>
<reference evidence="26" key="2">
    <citation type="submission" date="2004-02" db="EMBL/GenBank/DDBJ databases">
        <authorList>
            <consortium name="Genoscope"/>
            <consortium name="Whitehead Institute Centre for Genome Research"/>
        </authorList>
    </citation>
    <scope>NUCLEOTIDE SEQUENCE</scope>
</reference>
<feature type="compositionally biased region" description="Polar residues" evidence="23">
    <location>
        <begin position="1116"/>
        <end position="1141"/>
    </location>
</feature>
<dbReference type="GO" id="GO:0051963">
    <property type="term" value="P:regulation of synapse assembly"/>
    <property type="evidence" value="ECO:0007669"/>
    <property type="project" value="UniProtKB-ARBA"/>
</dbReference>
<evidence type="ECO:0000256" key="17">
    <source>
        <dbReference type="ARBA" id="ARBA00056512"/>
    </source>
</evidence>
<keyword evidence="21" id="KW-1015">Disulfide bond</keyword>